<gene>
    <name evidence="3" type="ORF">CJ030_MR3G007095</name>
</gene>
<evidence type="ECO:0000256" key="1">
    <source>
        <dbReference type="SAM" id="Coils"/>
    </source>
</evidence>
<dbReference type="PANTHER" id="PTHR35749">
    <property type="entry name" value="OSJNBA0084A10.10 PROTEIN"/>
    <property type="match status" value="1"/>
</dbReference>
<comment type="caution">
    <text evidence="3">The sequence shown here is derived from an EMBL/GenBank/DDBJ whole genome shotgun (WGS) entry which is preliminary data.</text>
</comment>
<dbReference type="OrthoDB" id="1929657at2759"/>
<protein>
    <submittedName>
        <fullName evidence="3">Uncharacterized protein</fullName>
    </submittedName>
</protein>
<accession>A0A6A1W493</accession>
<evidence type="ECO:0000313" key="3">
    <source>
        <dbReference type="EMBL" id="KAB1220054.1"/>
    </source>
</evidence>
<sequence length="175" mass="20639">MDKLLAFGKKALFYARVLSGYEERRIRGFRLQLEKRVQQVLPLGVLMKLFYLNLDWMKAQERKAALRRIPEQAVLAEVRRMVEEMQTLNKKLDETEAAIEEYFKPIDKEAEILMKMQLEGEEKTAREMMRTLQQQALLEKVEAEKISTLHQADAKHHKQDQTQTSFETPSQAQMR</sequence>
<dbReference type="Proteomes" id="UP000516437">
    <property type="component" value="Chromosome 3"/>
</dbReference>
<evidence type="ECO:0000256" key="2">
    <source>
        <dbReference type="SAM" id="MobiDB-lite"/>
    </source>
</evidence>
<name>A0A6A1W493_9ROSI</name>
<dbReference type="EMBL" id="RXIC02000021">
    <property type="protein sequence ID" value="KAB1220054.1"/>
    <property type="molecule type" value="Genomic_DNA"/>
</dbReference>
<reference evidence="3 4" key="1">
    <citation type="journal article" date="2019" name="Plant Biotechnol. J.">
        <title>The red bayberry genome and genetic basis of sex determination.</title>
        <authorList>
            <person name="Jia H.M."/>
            <person name="Jia H.J."/>
            <person name="Cai Q.L."/>
            <person name="Wang Y."/>
            <person name="Zhao H.B."/>
            <person name="Yang W.F."/>
            <person name="Wang G.Y."/>
            <person name="Li Y.H."/>
            <person name="Zhan D.L."/>
            <person name="Shen Y.T."/>
            <person name="Niu Q.F."/>
            <person name="Chang L."/>
            <person name="Qiu J."/>
            <person name="Zhao L."/>
            <person name="Xie H.B."/>
            <person name="Fu W.Y."/>
            <person name="Jin J."/>
            <person name="Li X.W."/>
            <person name="Jiao Y."/>
            <person name="Zhou C.C."/>
            <person name="Tu T."/>
            <person name="Chai C.Y."/>
            <person name="Gao J.L."/>
            <person name="Fan L.J."/>
            <person name="van de Weg E."/>
            <person name="Wang J.Y."/>
            <person name="Gao Z.S."/>
        </authorList>
    </citation>
    <scope>NUCLEOTIDE SEQUENCE [LARGE SCALE GENOMIC DNA]</scope>
    <source>
        <tissue evidence="3">Leaves</tissue>
    </source>
</reference>
<dbReference type="PANTHER" id="PTHR35749:SF1">
    <property type="entry name" value="OSJNBA0084A10.10 PROTEIN"/>
    <property type="match status" value="1"/>
</dbReference>
<keyword evidence="1" id="KW-0175">Coiled coil</keyword>
<evidence type="ECO:0000313" key="4">
    <source>
        <dbReference type="Proteomes" id="UP000516437"/>
    </source>
</evidence>
<feature type="coiled-coil region" evidence="1">
    <location>
        <begin position="75"/>
        <end position="135"/>
    </location>
</feature>
<dbReference type="AlphaFoldDB" id="A0A6A1W493"/>
<organism evidence="3 4">
    <name type="scientific">Morella rubra</name>
    <name type="common">Chinese bayberry</name>
    <dbReference type="NCBI Taxonomy" id="262757"/>
    <lineage>
        <taxon>Eukaryota</taxon>
        <taxon>Viridiplantae</taxon>
        <taxon>Streptophyta</taxon>
        <taxon>Embryophyta</taxon>
        <taxon>Tracheophyta</taxon>
        <taxon>Spermatophyta</taxon>
        <taxon>Magnoliopsida</taxon>
        <taxon>eudicotyledons</taxon>
        <taxon>Gunneridae</taxon>
        <taxon>Pentapetalae</taxon>
        <taxon>rosids</taxon>
        <taxon>fabids</taxon>
        <taxon>Fagales</taxon>
        <taxon>Myricaceae</taxon>
        <taxon>Morella</taxon>
    </lineage>
</organism>
<proteinExistence type="predicted"/>
<feature type="compositionally biased region" description="Polar residues" evidence="2">
    <location>
        <begin position="161"/>
        <end position="175"/>
    </location>
</feature>
<keyword evidence="4" id="KW-1185">Reference proteome</keyword>
<feature type="region of interest" description="Disordered" evidence="2">
    <location>
        <begin position="148"/>
        <end position="175"/>
    </location>
</feature>